<dbReference type="PROSITE" id="PS50262">
    <property type="entry name" value="G_PROTEIN_RECEP_F1_2"/>
    <property type="match status" value="1"/>
</dbReference>
<feature type="transmembrane region" description="Helical" evidence="10">
    <location>
        <begin position="78"/>
        <end position="99"/>
    </location>
</feature>
<evidence type="ECO:0000256" key="2">
    <source>
        <dbReference type="ARBA" id="ARBA00022475"/>
    </source>
</evidence>
<keyword evidence="4 10" id="KW-1133">Transmembrane helix</keyword>
<organism evidence="12 13">
    <name type="scientific">Actinia tenebrosa</name>
    <name type="common">Australian red waratah sea anemone</name>
    <dbReference type="NCBI Taxonomy" id="6105"/>
    <lineage>
        <taxon>Eukaryota</taxon>
        <taxon>Metazoa</taxon>
        <taxon>Cnidaria</taxon>
        <taxon>Anthozoa</taxon>
        <taxon>Hexacorallia</taxon>
        <taxon>Actiniaria</taxon>
        <taxon>Actiniidae</taxon>
        <taxon>Actinia</taxon>
    </lineage>
</organism>
<evidence type="ECO:0000256" key="9">
    <source>
        <dbReference type="RuleBase" id="RU000688"/>
    </source>
</evidence>
<evidence type="ECO:0000259" key="11">
    <source>
        <dbReference type="PROSITE" id="PS50262"/>
    </source>
</evidence>
<evidence type="ECO:0000313" key="12">
    <source>
        <dbReference type="Proteomes" id="UP000515163"/>
    </source>
</evidence>
<dbReference type="InterPro" id="IPR017452">
    <property type="entry name" value="GPCR_Rhodpsn_7TM"/>
</dbReference>
<dbReference type="Gene3D" id="1.20.1070.10">
    <property type="entry name" value="Rhodopsin 7-helix transmembrane proteins"/>
    <property type="match status" value="1"/>
</dbReference>
<dbReference type="GO" id="GO:0005886">
    <property type="term" value="C:plasma membrane"/>
    <property type="evidence" value="ECO:0007669"/>
    <property type="project" value="UniProtKB-SubCell"/>
</dbReference>
<evidence type="ECO:0000256" key="10">
    <source>
        <dbReference type="SAM" id="Phobius"/>
    </source>
</evidence>
<evidence type="ECO:0000256" key="6">
    <source>
        <dbReference type="ARBA" id="ARBA00023136"/>
    </source>
</evidence>
<dbReference type="SUPFAM" id="SSF81321">
    <property type="entry name" value="Family A G protein-coupled receptor-like"/>
    <property type="match status" value="1"/>
</dbReference>
<dbReference type="PANTHER" id="PTHR24249:SF372">
    <property type="entry name" value="G-PROTEIN COUPLED RECEPTORS FAMILY 1 PROFILE DOMAIN-CONTAINING PROTEIN"/>
    <property type="match status" value="1"/>
</dbReference>
<feature type="transmembrane region" description="Helical" evidence="10">
    <location>
        <begin position="233"/>
        <end position="251"/>
    </location>
</feature>
<dbReference type="GO" id="GO:0004930">
    <property type="term" value="F:G protein-coupled receptor activity"/>
    <property type="evidence" value="ECO:0007669"/>
    <property type="project" value="UniProtKB-KW"/>
</dbReference>
<evidence type="ECO:0000256" key="5">
    <source>
        <dbReference type="ARBA" id="ARBA00023040"/>
    </source>
</evidence>
<accession>A0A6P8GZV2</accession>
<dbReference type="PROSITE" id="PS00237">
    <property type="entry name" value="G_PROTEIN_RECEP_F1_1"/>
    <property type="match status" value="1"/>
</dbReference>
<keyword evidence="3 9" id="KW-0812">Transmembrane</keyword>
<dbReference type="InterPro" id="IPR050569">
    <property type="entry name" value="TAAR"/>
</dbReference>
<dbReference type="GeneID" id="116287190"/>
<dbReference type="KEGG" id="aten:116287190"/>
<name>A0A6P8GZV2_ACTTE</name>
<keyword evidence="5 9" id="KW-0297">G-protein coupled receptor</keyword>
<keyword evidence="2" id="KW-1003">Cell membrane</keyword>
<feature type="transmembrane region" description="Helical" evidence="10">
    <location>
        <begin position="158"/>
        <end position="177"/>
    </location>
</feature>
<keyword evidence="8 9" id="KW-0807">Transducer</keyword>
<evidence type="ECO:0000256" key="3">
    <source>
        <dbReference type="ARBA" id="ARBA00022692"/>
    </source>
</evidence>
<feature type="transmembrane region" description="Helical" evidence="10">
    <location>
        <begin position="271"/>
        <end position="292"/>
    </location>
</feature>
<dbReference type="InterPro" id="IPR000276">
    <property type="entry name" value="GPCR_Rhodpsn"/>
</dbReference>
<evidence type="ECO:0000256" key="7">
    <source>
        <dbReference type="ARBA" id="ARBA00023170"/>
    </source>
</evidence>
<comment type="subcellular location">
    <subcellularLocation>
        <location evidence="1">Cell membrane</location>
        <topology evidence="1">Multi-pass membrane protein</topology>
    </subcellularLocation>
</comment>
<dbReference type="OrthoDB" id="10017003at2759"/>
<keyword evidence="7 9" id="KW-0675">Receptor</keyword>
<dbReference type="Pfam" id="PF00001">
    <property type="entry name" value="7tm_1"/>
    <property type="match status" value="2"/>
</dbReference>
<evidence type="ECO:0000313" key="13">
    <source>
        <dbReference type="RefSeq" id="XP_031549694.1"/>
    </source>
</evidence>
<proteinExistence type="inferred from homology"/>
<gene>
    <name evidence="13" type="primary">LOC116287190</name>
</gene>
<feature type="transmembrane region" description="Helical" evidence="10">
    <location>
        <begin position="119"/>
        <end position="137"/>
    </location>
</feature>
<comment type="similarity">
    <text evidence="9">Belongs to the G-protein coupled receptor 1 family.</text>
</comment>
<reference evidence="13" key="1">
    <citation type="submission" date="2025-08" db="UniProtKB">
        <authorList>
            <consortium name="RefSeq"/>
        </authorList>
    </citation>
    <scope>IDENTIFICATION</scope>
    <source>
        <tissue evidence="13">Tentacle</tissue>
    </source>
</reference>
<dbReference type="AlphaFoldDB" id="A0A6P8GZV2"/>
<dbReference type="InParanoid" id="A0A6P8GZV2"/>
<feature type="domain" description="G-protein coupled receptors family 1 profile" evidence="11">
    <location>
        <begin position="57"/>
        <end position="290"/>
    </location>
</feature>
<protein>
    <submittedName>
        <fullName evidence="13">Cannabinoid receptor 2-like</fullName>
    </submittedName>
</protein>
<evidence type="ECO:0000256" key="1">
    <source>
        <dbReference type="ARBA" id="ARBA00004651"/>
    </source>
</evidence>
<dbReference type="CDD" id="cd00637">
    <property type="entry name" value="7tm_classA_rhodopsin-like"/>
    <property type="match status" value="1"/>
</dbReference>
<evidence type="ECO:0000256" key="8">
    <source>
        <dbReference type="ARBA" id="ARBA00023224"/>
    </source>
</evidence>
<dbReference type="PRINTS" id="PR00237">
    <property type="entry name" value="GPCRRHODOPSN"/>
</dbReference>
<dbReference type="Proteomes" id="UP000515163">
    <property type="component" value="Unplaced"/>
</dbReference>
<dbReference type="PANTHER" id="PTHR24249">
    <property type="entry name" value="HISTAMINE RECEPTOR-RELATED G-PROTEIN COUPLED RECEPTOR"/>
    <property type="match status" value="1"/>
</dbReference>
<feature type="transmembrane region" description="Helical" evidence="10">
    <location>
        <begin position="40"/>
        <end position="66"/>
    </location>
</feature>
<keyword evidence="6 10" id="KW-0472">Membrane</keyword>
<sequence>MKMNETATIFSSPESHICSFEKQFFGGSFLPYVDTYSETILFLAVLAAILAPLNTLSNLLVLTAIIRTSALRKSTPNIFISSLAFADFLVGILYLPLYAAWSTTPWFVQDCMLYQVKCFMGWLVETASFNIILTICYERYIALFYSLRYLSILSTEKILFCLVYPWFIALTAALLFLLSFANLVLTCGVVCIGVGTVIIFFTYFRIFKLVRRHQHQIHAQTIGDSNNARQRKLAVTMAYVIGVSLVCYLPYLSGALSYVLYDGFTPQTICLFQFGEVLFAASSFINPFIYCVRNEEIKIAVLGVLRDITCK</sequence>
<dbReference type="RefSeq" id="XP_031549694.1">
    <property type="nucleotide sequence ID" value="XM_031693834.1"/>
</dbReference>
<feature type="transmembrane region" description="Helical" evidence="10">
    <location>
        <begin position="183"/>
        <end position="204"/>
    </location>
</feature>
<evidence type="ECO:0000256" key="4">
    <source>
        <dbReference type="ARBA" id="ARBA00022989"/>
    </source>
</evidence>
<keyword evidence="12" id="KW-1185">Reference proteome</keyword>